<comment type="caution">
    <text evidence="6">The sequence shown here is derived from an EMBL/GenBank/DDBJ whole genome shotgun (WGS) entry which is preliminary data.</text>
</comment>
<dbReference type="OrthoDB" id="7240770at2"/>
<dbReference type="InterPro" id="IPR051455">
    <property type="entry name" value="Bact_solute-bind_prot3"/>
</dbReference>
<evidence type="ECO:0000259" key="5">
    <source>
        <dbReference type="SMART" id="SM00062"/>
    </source>
</evidence>
<accession>A0A9X8D2D2</accession>
<dbReference type="Proteomes" id="UP000265619">
    <property type="component" value="Unassembled WGS sequence"/>
</dbReference>
<dbReference type="AlphaFoldDB" id="A0A9X8D2D2"/>
<evidence type="ECO:0000313" key="7">
    <source>
        <dbReference type="Proteomes" id="UP000265619"/>
    </source>
</evidence>
<dbReference type="SUPFAM" id="SSF53850">
    <property type="entry name" value="Periplasmic binding protein-like II"/>
    <property type="match status" value="1"/>
</dbReference>
<gene>
    <name evidence="6" type="ORF">D3H34_20940</name>
</gene>
<dbReference type="GO" id="GO:0030288">
    <property type="term" value="C:outer membrane-bounded periplasmic space"/>
    <property type="evidence" value="ECO:0007669"/>
    <property type="project" value="TreeGrafter"/>
</dbReference>
<dbReference type="GO" id="GO:0005576">
    <property type="term" value="C:extracellular region"/>
    <property type="evidence" value="ECO:0007669"/>
    <property type="project" value="TreeGrafter"/>
</dbReference>
<reference evidence="6 7" key="1">
    <citation type="submission" date="2018-09" db="EMBL/GenBank/DDBJ databases">
        <title>Acidovorax cavernicola nov. sp. isolated from Gruta de las Maravillas (Aracena, Spain).</title>
        <authorList>
            <person name="Jurado V."/>
            <person name="Gutierrez-Patricio S."/>
            <person name="Gonzalez-Pimentel J.L."/>
            <person name="Miller A.Z."/>
            <person name="Laiz L."/>
            <person name="Saiz-Jimenez C."/>
        </authorList>
    </citation>
    <scope>NUCLEOTIDE SEQUENCE [LARGE SCALE GENOMIC DNA]</scope>
    <source>
        <strain evidence="6 7">1011MAR4D40.2</strain>
    </source>
</reference>
<keyword evidence="2" id="KW-0813">Transport</keyword>
<dbReference type="PANTHER" id="PTHR30085">
    <property type="entry name" value="AMINO ACID ABC TRANSPORTER PERMEASE"/>
    <property type="match status" value="1"/>
</dbReference>
<feature type="signal peptide" evidence="4">
    <location>
        <begin position="1"/>
        <end position="25"/>
    </location>
</feature>
<protein>
    <submittedName>
        <fullName evidence="6">Amino acid ABC transporter substrate-binding protein</fullName>
    </submittedName>
</protein>
<evidence type="ECO:0000256" key="4">
    <source>
        <dbReference type="SAM" id="SignalP"/>
    </source>
</evidence>
<evidence type="ECO:0000256" key="1">
    <source>
        <dbReference type="ARBA" id="ARBA00010333"/>
    </source>
</evidence>
<feature type="domain" description="Solute-binding protein family 3/N-terminal" evidence="5">
    <location>
        <begin position="38"/>
        <end position="270"/>
    </location>
</feature>
<dbReference type="SMART" id="SM00062">
    <property type="entry name" value="PBPb"/>
    <property type="match status" value="1"/>
</dbReference>
<evidence type="ECO:0000256" key="2">
    <source>
        <dbReference type="ARBA" id="ARBA00022448"/>
    </source>
</evidence>
<dbReference type="CDD" id="cd13688">
    <property type="entry name" value="PBP2_GltI_DEBP"/>
    <property type="match status" value="1"/>
</dbReference>
<dbReference type="EMBL" id="QXMN01000029">
    <property type="protein sequence ID" value="RIX76749.1"/>
    <property type="molecule type" value="Genomic_DNA"/>
</dbReference>
<keyword evidence="7" id="KW-1185">Reference proteome</keyword>
<proteinExistence type="inferred from homology"/>
<dbReference type="Gene3D" id="3.40.190.10">
    <property type="entry name" value="Periplasmic binding protein-like II"/>
    <property type="match status" value="2"/>
</dbReference>
<dbReference type="Pfam" id="PF00497">
    <property type="entry name" value="SBP_bac_3"/>
    <property type="match status" value="1"/>
</dbReference>
<dbReference type="PANTHER" id="PTHR30085:SF2">
    <property type="entry name" value="GLUTAMATE_ASPARTATE IMPORT SOLUTE-BINDING PROTEIN"/>
    <property type="match status" value="1"/>
</dbReference>
<name>A0A9X8D2D2_9BURK</name>
<dbReference type="InterPro" id="IPR001638">
    <property type="entry name" value="Solute-binding_3/MltF_N"/>
</dbReference>
<sequence>MKKSQCLLAAATAAALLLCAGRASAQTDVLKKIKASGAITMGVRDASGAMSFTLGGGSYTGFHVEVCERVIADIGKALQIGKVHVKYQLVTPQNRMPLVQNGTVDIECGTTTNNAARQKDVAFAPTLYVEGVRIAVKAASGVASVAQLAGKAVAVTTGSTSVQLLRKLKRDNAPEIAEVYAKDNSEGFLLLESGRAEGFVADGQILATLISKSKAPAQYRLLDQVLSVEPIGIMIPKGDAAFKKLVDQSVASLARSGEAARIYDKWFMQPIAPHGAKVGLPASALTKAAWANPTDKPMEDYELR</sequence>
<evidence type="ECO:0000313" key="6">
    <source>
        <dbReference type="EMBL" id="RIX76749.1"/>
    </source>
</evidence>
<evidence type="ECO:0000256" key="3">
    <source>
        <dbReference type="ARBA" id="ARBA00022729"/>
    </source>
</evidence>
<comment type="similarity">
    <text evidence="1">Belongs to the bacterial solute-binding protein 3 family.</text>
</comment>
<keyword evidence="3 4" id="KW-0732">Signal</keyword>
<organism evidence="6 7">
    <name type="scientific">Acidovorax cavernicola</name>
    <dbReference type="NCBI Taxonomy" id="1675792"/>
    <lineage>
        <taxon>Bacteria</taxon>
        <taxon>Pseudomonadati</taxon>
        <taxon>Pseudomonadota</taxon>
        <taxon>Betaproteobacteria</taxon>
        <taxon>Burkholderiales</taxon>
        <taxon>Comamonadaceae</taxon>
        <taxon>Acidovorax</taxon>
    </lineage>
</organism>
<dbReference type="GO" id="GO:0006865">
    <property type="term" value="P:amino acid transport"/>
    <property type="evidence" value="ECO:0007669"/>
    <property type="project" value="TreeGrafter"/>
</dbReference>
<dbReference type="RefSeq" id="WP_119556177.1">
    <property type="nucleotide sequence ID" value="NZ_QXMN01000029.1"/>
</dbReference>
<feature type="chain" id="PRO_5040728657" evidence="4">
    <location>
        <begin position="26"/>
        <end position="304"/>
    </location>
</feature>